<gene>
    <name evidence="2" type="ORF">SARC_13553</name>
</gene>
<keyword evidence="1" id="KW-0812">Transmembrane</keyword>
<dbReference type="Proteomes" id="UP000054560">
    <property type="component" value="Unassembled WGS sequence"/>
</dbReference>
<proteinExistence type="predicted"/>
<sequence>MADEENMSVPNVTEWANVSFTDEQYQKFPELAKQNDTVNYTQFSNWIQNLQQITGPSSEKLHHLDSAAFLALGFLLLLTLITIW</sequence>
<dbReference type="AlphaFoldDB" id="A0A0L0FCT3"/>
<keyword evidence="1" id="KW-0472">Membrane</keyword>
<organism evidence="2 3">
    <name type="scientific">Sphaeroforma arctica JP610</name>
    <dbReference type="NCBI Taxonomy" id="667725"/>
    <lineage>
        <taxon>Eukaryota</taxon>
        <taxon>Ichthyosporea</taxon>
        <taxon>Ichthyophonida</taxon>
        <taxon>Sphaeroforma</taxon>
    </lineage>
</organism>
<keyword evidence="1" id="KW-1133">Transmembrane helix</keyword>
<feature type="transmembrane region" description="Helical" evidence="1">
    <location>
        <begin position="66"/>
        <end position="83"/>
    </location>
</feature>
<accession>A0A0L0FCT3</accession>
<protein>
    <submittedName>
        <fullName evidence="2">Uncharacterized protein</fullName>
    </submittedName>
</protein>
<dbReference type="GeneID" id="25914057"/>
<dbReference type="EMBL" id="KQ245021">
    <property type="protein sequence ID" value="KNC73888.1"/>
    <property type="molecule type" value="Genomic_DNA"/>
</dbReference>
<name>A0A0L0FCT3_9EUKA</name>
<reference evidence="2 3" key="1">
    <citation type="submission" date="2011-02" db="EMBL/GenBank/DDBJ databases">
        <title>The Genome Sequence of Sphaeroforma arctica JP610.</title>
        <authorList>
            <consortium name="The Broad Institute Genome Sequencing Platform"/>
            <person name="Russ C."/>
            <person name="Cuomo C."/>
            <person name="Young S.K."/>
            <person name="Zeng Q."/>
            <person name="Gargeya S."/>
            <person name="Alvarado L."/>
            <person name="Berlin A."/>
            <person name="Chapman S.B."/>
            <person name="Chen Z."/>
            <person name="Freedman E."/>
            <person name="Gellesch M."/>
            <person name="Goldberg J."/>
            <person name="Griggs A."/>
            <person name="Gujja S."/>
            <person name="Heilman E."/>
            <person name="Heiman D."/>
            <person name="Howarth C."/>
            <person name="Mehta T."/>
            <person name="Neiman D."/>
            <person name="Pearson M."/>
            <person name="Roberts A."/>
            <person name="Saif S."/>
            <person name="Shea T."/>
            <person name="Shenoy N."/>
            <person name="Sisk P."/>
            <person name="Stolte C."/>
            <person name="Sykes S."/>
            <person name="White J."/>
            <person name="Yandava C."/>
            <person name="Burger G."/>
            <person name="Gray M.W."/>
            <person name="Holland P.W.H."/>
            <person name="King N."/>
            <person name="Lang F.B.F."/>
            <person name="Roger A.J."/>
            <person name="Ruiz-Trillo I."/>
            <person name="Haas B."/>
            <person name="Nusbaum C."/>
            <person name="Birren B."/>
        </authorList>
    </citation>
    <scope>NUCLEOTIDE SEQUENCE [LARGE SCALE GENOMIC DNA]</scope>
    <source>
        <strain evidence="2 3">JP610</strain>
    </source>
</reference>
<evidence type="ECO:0000313" key="2">
    <source>
        <dbReference type="EMBL" id="KNC73888.1"/>
    </source>
</evidence>
<evidence type="ECO:0000313" key="3">
    <source>
        <dbReference type="Proteomes" id="UP000054560"/>
    </source>
</evidence>
<feature type="non-terminal residue" evidence="2">
    <location>
        <position position="84"/>
    </location>
</feature>
<keyword evidence="3" id="KW-1185">Reference proteome</keyword>
<dbReference type="RefSeq" id="XP_014147790.1">
    <property type="nucleotide sequence ID" value="XM_014292315.1"/>
</dbReference>
<evidence type="ECO:0000256" key="1">
    <source>
        <dbReference type="SAM" id="Phobius"/>
    </source>
</evidence>